<sequence>MNETKHRVANAARTTLVKSGLPTWTAGSDVVQSGRPIFDDFFQHLWVAAVAEWYRYRTVACFVTGSSPVPLKTRRVGQRFTLNLSRAETSSRWCGVVVREGVPAQVSSTSLDHGSKLRGPSPKALV</sequence>
<organism evidence="1 2">
    <name type="scientific">Trichonephila clavipes</name>
    <name type="common">Golden silk orbweaver</name>
    <name type="synonym">Nephila clavipes</name>
    <dbReference type="NCBI Taxonomy" id="2585209"/>
    <lineage>
        <taxon>Eukaryota</taxon>
        <taxon>Metazoa</taxon>
        <taxon>Ecdysozoa</taxon>
        <taxon>Arthropoda</taxon>
        <taxon>Chelicerata</taxon>
        <taxon>Arachnida</taxon>
        <taxon>Araneae</taxon>
        <taxon>Araneomorphae</taxon>
        <taxon>Entelegynae</taxon>
        <taxon>Araneoidea</taxon>
        <taxon>Nephilidae</taxon>
        <taxon>Trichonephila</taxon>
    </lineage>
</organism>
<proteinExistence type="predicted"/>
<comment type="caution">
    <text evidence="1">The sequence shown here is derived from an EMBL/GenBank/DDBJ whole genome shotgun (WGS) entry which is preliminary data.</text>
</comment>
<evidence type="ECO:0000313" key="2">
    <source>
        <dbReference type="Proteomes" id="UP000887159"/>
    </source>
</evidence>
<dbReference type="AlphaFoldDB" id="A0A8X6VEF0"/>
<protein>
    <submittedName>
        <fullName evidence="1">Uncharacterized protein</fullName>
    </submittedName>
</protein>
<keyword evidence="2" id="KW-1185">Reference proteome</keyword>
<reference evidence="1" key="1">
    <citation type="submission" date="2020-08" db="EMBL/GenBank/DDBJ databases">
        <title>Multicomponent nature underlies the extraordinary mechanical properties of spider dragline silk.</title>
        <authorList>
            <person name="Kono N."/>
            <person name="Nakamura H."/>
            <person name="Mori M."/>
            <person name="Yoshida Y."/>
            <person name="Ohtoshi R."/>
            <person name="Malay A.D."/>
            <person name="Moran D.A.P."/>
            <person name="Tomita M."/>
            <person name="Numata K."/>
            <person name="Arakawa K."/>
        </authorList>
    </citation>
    <scope>NUCLEOTIDE SEQUENCE</scope>
</reference>
<gene>
    <name evidence="1" type="primary">NCL1_09442</name>
    <name evidence="1" type="ORF">TNCV_380851</name>
</gene>
<evidence type="ECO:0000313" key="1">
    <source>
        <dbReference type="EMBL" id="GFY09589.1"/>
    </source>
</evidence>
<accession>A0A8X6VEF0</accession>
<dbReference type="Proteomes" id="UP000887159">
    <property type="component" value="Unassembled WGS sequence"/>
</dbReference>
<dbReference type="EMBL" id="BMAU01021291">
    <property type="protein sequence ID" value="GFY09589.1"/>
    <property type="molecule type" value="Genomic_DNA"/>
</dbReference>
<name>A0A8X6VEF0_TRICX</name>